<organism evidence="2 3">
    <name type="scientific">Noviherbaspirillum cavernae</name>
    <dbReference type="NCBI Taxonomy" id="2320862"/>
    <lineage>
        <taxon>Bacteria</taxon>
        <taxon>Pseudomonadati</taxon>
        <taxon>Pseudomonadota</taxon>
        <taxon>Betaproteobacteria</taxon>
        <taxon>Burkholderiales</taxon>
        <taxon>Oxalobacteraceae</taxon>
        <taxon>Noviherbaspirillum</taxon>
    </lineage>
</organism>
<dbReference type="InterPro" id="IPR007712">
    <property type="entry name" value="RelE/ParE_toxin"/>
</dbReference>
<dbReference type="Gene3D" id="3.30.2310.20">
    <property type="entry name" value="RelE-like"/>
    <property type="match status" value="1"/>
</dbReference>
<comment type="caution">
    <text evidence="2">The sequence shown here is derived from an EMBL/GenBank/DDBJ whole genome shotgun (WGS) entry which is preliminary data.</text>
</comment>
<keyword evidence="3" id="KW-1185">Reference proteome</keyword>
<reference evidence="2 3" key="1">
    <citation type="submission" date="2018-09" db="EMBL/GenBank/DDBJ databases">
        <authorList>
            <person name="Zhu H."/>
        </authorList>
    </citation>
    <scope>NUCLEOTIDE SEQUENCE [LARGE SCALE GENOMIC DNA]</scope>
    <source>
        <strain evidence="2 3">K2R10-39</strain>
    </source>
</reference>
<dbReference type="AlphaFoldDB" id="A0A418X4T7"/>
<dbReference type="InterPro" id="IPR035093">
    <property type="entry name" value="RelE/ParE_toxin_dom_sf"/>
</dbReference>
<dbReference type="SUPFAM" id="SSF143011">
    <property type="entry name" value="RelE-like"/>
    <property type="match status" value="1"/>
</dbReference>
<dbReference type="OrthoDB" id="8906450at2"/>
<evidence type="ECO:0000313" key="2">
    <source>
        <dbReference type="EMBL" id="RJG07498.1"/>
    </source>
</evidence>
<dbReference type="RefSeq" id="WP_119741000.1">
    <property type="nucleotide sequence ID" value="NZ_QYUN01000002.1"/>
</dbReference>
<proteinExistence type="predicted"/>
<sequence>MTYRVVLLKGAQAELRDLYHNYLVSNFGVDVAREKYAAIKKSVDLLKAHPEMGKPIPELTETGFEHYRQMVVENLNKIIYQIDDGKMIVYVHVFCSTRQDFETILRVRLLGG</sequence>
<gene>
    <name evidence="2" type="ORF">D3870_17195</name>
</gene>
<keyword evidence="1" id="KW-1277">Toxin-antitoxin system</keyword>
<dbReference type="Pfam" id="PF05016">
    <property type="entry name" value="ParE_toxin"/>
    <property type="match status" value="1"/>
</dbReference>
<evidence type="ECO:0000256" key="1">
    <source>
        <dbReference type="ARBA" id="ARBA00022649"/>
    </source>
</evidence>
<dbReference type="EMBL" id="QYUN01000002">
    <property type="protein sequence ID" value="RJG07498.1"/>
    <property type="molecule type" value="Genomic_DNA"/>
</dbReference>
<protein>
    <submittedName>
        <fullName evidence="2">Type II toxin-antitoxin system RelE/ParE family toxin</fullName>
    </submittedName>
</protein>
<accession>A0A418X4T7</accession>
<evidence type="ECO:0000313" key="3">
    <source>
        <dbReference type="Proteomes" id="UP000285190"/>
    </source>
</evidence>
<name>A0A418X4T7_9BURK</name>
<dbReference type="Proteomes" id="UP000285190">
    <property type="component" value="Unassembled WGS sequence"/>
</dbReference>